<dbReference type="Proteomes" id="UP001381003">
    <property type="component" value="Chromosome"/>
</dbReference>
<evidence type="ECO:0000256" key="8">
    <source>
        <dbReference type="RuleBase" id="RU368020"/>
    </source>
</evidence>
<evidence type="ECO:0000256" key="2">
    <source>
        <dbReference type="ARBA" id="ARBA00022448"/>
    </source>
</evidence>
<dbReference type="PRINTS" id="PR00352">
    <property type="entry name" value="3FE4SFRDOXIN"/>
</dbReference>
<keyword evidence="4 8" id="KW-0249">Electron transport</keyword>
<dbReference type="Pfam" id="PF13459">
    <property type="entry name" value="Fer4_15"/>
    <property type="match status" value="1"/>
</dbReference>
<proteinExistence type="predicted"/>
<evidence type="ECO:0000256" key="4">
    <source>
        <dbReference type="ARBA" id="ARBA00022982"/>
    </source>
</evidence>
<dbReference type="PANTHER" id="PTHR36923">
    <property type="entry name" value="FERREDOXIN"/>
    <property type="match status" value="1"/>
</dbReference>
<keyword evidence="2 8" id="KW-0813">Transport</keyword>
<evidence type="ECO:0000256" key="1">
    <source>
        <dbReference type="ARBA" id="ARBA00001927"/>
    </source>
</evidence>
<comment type="function">
    <text evidence="8">Ferredoxins are iron-sulfur proteins that transfer electrons in a wide variety of metabolic reactions.</text>
</comment>
<keyword evidence="5 8" id="KW-0408">Iron</keyword>
<evidence type="ECO:0000259" key="9">
    <source>
        <dbReference type="PROSITE" id="PS51379"/>
    </source>
</evidence>
<accession>A0ABZ2FCL2</accession>
<dbReference type="PROSITE" id="PS51379">
    <property type="entry name" value="4FE4S_FER_2"/>
    <property type="match status" value="1"/>
</dbReference>
<keyword evidence="6 8" id="KW-0411">Iron-sulfur</keyword>
<sequence>MKARIDAIKCQGYGTCVDRCPELFELDEWGFAAVIGDGDVPEALEEAARSAQRACPEDAVHLAT</sequence>
<evidence type="ECO:0000256" key="3">
    <source>
        <dbReference type="ARBA" id="ARBA00022723"/>
    </source>
</evidence>
<feature type="domain" description="4Fe-4S ferredoxin-type" evidence="9">
    <location>
        <begin position="1"/>
        <end position="29"/>
    </location>
</feature>
<keyword evidence="3 8" id="KW-0479">Metal-binding</keyword>
<evidence type="ECO:0000256" key="6">
    <source>
        <dbReference type="ARBA" id="ARBA00023014"/>
    </source>
</evidence>
<gene>
    <name evidence="10" type="ORF">N5P18_10295</name>
</gene>
<keyword evidence="11" id="KW-1185">Reference proteome</keyword>
<organism evidence="10 11">
    <name type="scientific">Janibacter terrae</name>
    <dbReference type="NCBI Taxonomy" id="103817"/>
    <lineage>
        <taxon>Bacteria</taxon>
        <taxon>Bacillati</taxon>
        <taxon>Actinomycetota</taxon>
        <taxon>Actinomycetes</taxon>
        <taxon>Micrococcales</taxon>
        <taxon>Intrasporangiaceae</taxon>
        <taxon>Janibacter</taxon>
    </lineage>
</organism>
<keyword evidence="7" id="KW-0003">3Fe-4S</keyword>
<dbReference type="SUPFAM" id="SSF54862">
    <property type="entry name" value="4Fe-4S ferredoxins"/>
    <property type="match status" value="1"/>
</dbReference>
<evidence type="ECO:0000256" key="7">
    <source>
        <dbReference type="ARBA" id="ARBA00023291"/>
    </source>
</evidence>
<evidence type="ECO:0000256" key="5">
    <source>
        <dbReference type="ARBA" id="ARBA00023004"/>
    </source>
</evidence>
<dbReference type="RefSeq" id="WP_068321351.1">
    <property type="nucleotide sequence ID" value="NZ_CP104874.1"/>
</dbReference>
<comment type="cofactor">
    <cofactor evidence="1">
        <name>[3Fe-4S] cluster</name>
        <dbReference type="ChEBI" id="CHEBI:21137"/>
    </cofactor>
</comment>
<dbReference type="EMBL" id="CP104874">
    <property type="protein sequence ID" value="WWF04090.1"/>
    <property type="molecule type" value="Genomic_DNA"/>
</dbReference>
<evidence type="ECO:0000313" key="11">
    <source>
        <dbReference type="Proteomes" id="UP001381003"/>
    </source>
</evidence>
<evidence type="ECO:0000313" key="10">
    <source>
        <dbReference type="EMBL" id="WWF04090.1"/>
    </source>
</evidence>
<dbReference type="InterPro" id="IPR001080">
    <property type="entry name" value="3Fe4S_ferredoxin"/>
</dbReference>
<name>A0ABZ2FCL2_9MICO</name>
<dbReference type="PANTHER" id="PTHR36923:SF3">
    <property type="entry name" value="FERREDOXIN"/>
    <property type="match status" value="1"/>
</dbReference>
<protein>
    <recommendedName>
        <fullName evidence="8">Ferredoxin</fullName>
    </recommendedName>
</protein>
<dbReference type="InterPro" id="IPR051269">
    <property type="entry name" value="Fe-S_cluster_ET"/>
</dbReference>
<dbReference type="InterPro" id="IPR017896">
    <property type="entry name" value="4Fe4S_Fe-S-bd"/>
</dbReference>
<dbReference type="Gene3D" id="3.30.70.20">
    <property type="match status" value="1"/>
</dbReference>
<reference evidence="10 11" key="1">
    <citation type="submission" date="2022-09" db="EMBL/GenBank/DDBJ databases">
        <title>Complete genome sequence of Janibacter terrae strain COS04-44, PCL-degrading bacteria isolated from oil spilled coast.</title>
        <authorList>
            <person name="Park H."/>
            <person name="Kim J.Y."/>
            <person name="An S.H."/>
            <person name="Lee C.M."/>
            <person name="Weon H.-Y."/>
        </authorList>
    </citation>
    <scope>NUCLEOTIDE SEQUENCE [LARGE SCALE GENOMIC DNA]</scope>
    <source>
        <strain evidence="10 11">COS04-44</strain>
    </source>
</reference>